<dbReference type="SFLD" id="SFLDG01144">
    <property type="entry name" value="C2.B.4:_PGP_Like"/>
    <property type="match status" value="1"/>
</dbReference>
<organism evidence="1 2">
    <name type="scientific">Suicoccus acidiformans</name>
    <dbReference type="NCBI Taxonomy" id="2036206"/>
    <lineage>
        <taxon>Bacteria</taxon>
        <taxon>Bacillati</taxon>
        <taxon>Bacillota</taxon>
        <taxon>Bacilli</taxon>
        <taxon>Lactobacillales</taxon>
        <taxon>Aerococcaceae</taxon>
        <taxon>Suicoccus</taxon>
    </lineage>
</organism>
<dbReference type="RefSeq" id="WP_118990346.1">
    <property type="nucleotide sequence ID" value="NZ_CP023434.1"/>
</dbReference>
<keyword evidence="1" id="KW-0378">Hydrolase</keyword>
<keyword evidence="2" id="KW-1185">Reference proteome</keyword>
<sequence length="268" mass="29770">MNYKVLVVDIDDTLMTSENKISPKTREAIMAMQEAGYIFVLASGRPYQSVYRIAKDLELDRFGSYIISFNGGRVTEVASEGIIYAQPMDEKEQLDVIDFILANDLTPLTYTDEEIKVHHKNDYSHVESELTGLPYSYDPDFFVNVQAALPKIMGVGDPDIVGRLEAESQGRFSDFTHVTTSKPFYLELMHKDVSKGTSLKRLAEHLELSLEQIIAVGDGNNDKEMLQTAGIGVAMGNANESLKAIADEVTASNDEDGIVPIIEKYFAI</sequence>
<dbReference type="PANTHER" id="PTHR10000:SF8">
    <property type="entry name" value="HAD SUPERFAMILY HYDROLASE-LIKE, TYPE 3"/>
    <property type="match status" value="1"/>
</dbReference>
<dbReference type="EMBL" id="CP023434">
    <property type="protein sequence ID" value="AXY25434.1"/>
    <property type="molecule type" value="Genomic_DNA"/>
</dbReference>
<dbReference type="GO" id="GO:0005829">
    <property type="term" value="C:cytosol"/>
    <property type="evidence" value="ECO:0007669"/>
    <property type="project" value="TreeGrafter"/>
</dbReference>
<dbReference type="PANTHER" id="PTHR10000">
    <property type="entry name" value="PHOSPHOSERINE PHOSPHATASE"/>
    <property type="match status" value="1"/>
</dbReference>
<dbReference type="AlphaFoldDB" id="A0A347WK27"/>
<dbReference type="Gene3D" id="3.30.1240.10">
    <property type="match status" value="1"/>
</dbReference>
<dbReference type="GO" id="GO:0016791">
    <property type="term" value="F:phosphatase activity"/>
    <property type="evidence" value="ECO:0007669"/>
    <property type="project" value="TreeGrafter"/>
</dbReference>
<dbReference type="SFLD" id="SFLDG01140">
    <property type="entry name" value="C2.B:_Phosphomannomutase_and_P"/>
    <property type="match status" value="1"/>
</dbReference>
<dbReference type="SFLD" id="SFLDS00003">
    <property type="entry name" value="Haloacid_Dehalogenase"/>
    <property type="match status" value="1"/>
</dbReference>
<protein>
    <submittedName>
        <fullName evidence="1">HAD family hydrolase</fullName>
    </submittedName>
</protein>
<dbReference type="InterPro" id="IPR000150">
    <property type="entry name" value="Cof"/>
</dbReference>
<dbReference type="GO" id="GO:0000287">
    <property type="term" value="F:magnesium ion binding"/>
    <property type="evidence" value="ECO:0007669"/>
    <property type="project" value="TreeGrafter"/>
</dbReference>
<dbReference type="NCBIfam" id="TIGR00099">
    <property type="entry name" value="Cof-subfamily"/>
    <property type="match status" value="1"/>
</dbReference>
<dbReference type="PROSITE" id="PS01229">
    <property type="entry name" value="COF_2"/>
    <property type="match status" value="1"/>
</dbReference>
<dbReference type="InterPro" id="IPR006379">
    <property type="entry name" value="HAD-SF_hydro_IIB"/>
</dbReference>
<gene>
    <name evidence="1" type="ORF">CL176_05140</name>
</gene>
<dbReference type="NCBIfam" id="TIGR01484">
    <property type="entry name" value="HAD-SF-IIB"/>
    <property type="match status" value="1"/>
</dbReference>
<evidence type="ECO:0000313" key="2">
    <source>
        <dbReference type="Proteomes" id="UP000263232"/>
    </source>
</evidence>
<reference evidence="1 2" key="1">
    <citation type="submission" date="2017-09" db="EMBL/GenBank/DDBJ databases">
        <title>Complete genome sequence of Oxytococcus suis strain ZY16052.</title>
        <authorList>
            <person name="Li F."/>
        </authorList>
    </citation>
    <scope>NUCLEOTIDE SEQUENCE [LARGE SCALE GENOMIC DNA]</scope>
    <source>
        <strain evidence="1 2">ZY16052</strain>
    </source>
</reference>
<dbReference type="KEGG" id="abae:CL176_05140"/>
<evidence type="ECO:0000313" key="1">
    <source>
        <dbReference type="EMBL" id="AXY25434.1"/>
    </source>
</evidence>
<dbReference type="InterPro" id="IPR023214">
    <property type="entry name" value="HAD_sf"/>
</dbReference>
<dbReference type="SUPFAM" id="SSF56784">
    <property type="entry name" value="HAD-like"/>
    <property type="match status" value="1"/>
</dbReference>
<dbReference type="Gene3D" id="3.40.50.1000">
    <property type="entry name" value="HAD superfamily/HAD-like"/>
    <property type="match status" value="1"/>
</dbReference>
<dbReference type="Proteomes" id="UP000263232">
    <property type="component" value="Chromosome"/>
</dbReference>
<dbReference type="CDD" id="cd07516">
    <property type="entry name" value="HAD_Pase"/>
    <property type="match status" value="1"/>
</dbReference>
<dbReference type="InterPro" id="IPR036412">
    <property type="entry name" value="HAD-like_sf"/>
</dbReference>
<proteinExistence type="predicted"/>
<name>A0A347WK27_9LACT</name>
<dbReference type="OrthoDB" id="9790031at2"/>
<dbReference type="Pfam" id="PF08282">
    <property type="entry name" value="Hydrolase_3"/>
    <property type="match status" value="1"/>
</dbReference>
<accession>A0A347WK27</accession>